<organism evidence="4 5">
    <name type="scientific">Rhodobaculum claviforme</name>
    <dbReference type="NCBI Taxonomy" id="1549854"/>
    <lineage>
        <taxon>Bacteria</taxon>
        <taxon>Pseudomonadati</taxon>
        <taxon>Pseudomonadota</taxon>
        <taxon>Alphaproteobacteria</taxon>
        <taxon>Rhodobacterales</taxon>
        <taxon>Paracoccaceae</taxon>
        <taxon>Rhodobaculum</taxon>
    </lineage>
</organism>
<dbReference type="AlphaFoldDB" id="A0A934WI48"/>
<dbReference type="InterPro" id="IPR038351">
    <property type="entry name" value="MCD_N_sf"/>
</dbReference>
<reference evidence="4" key="2">
    <citation type="journal article" date="2020" name="Microorganisms">
        <title>Osmotic Adaptation and Compatible Solute Biosynthesis of Phototrophic Bacteria as Revealed from Genome Analyses.</title>
        <authorList>
            <person name="Imhoff J.F."/>
            <person name="Rahn T."/>
            <person name="Kunzel S."/>
            <person name="Keller A."/>
            <person name="Neulinger S.C."/>
        </authorList>
    </citation>
    <scope>NUCLEOTIDE SEQUENCE</scope>
    <source>
        <strain evidence="4">LMG 28126</strain>
    </source>
</reference>
<dbReference type="GO" id="GO:0006633">
    <property type="term" value="P:fatty acid biosynthetic process"/>
    <property type="evidence" value="ECO:0007669"/>
    <property type="project" value="InterPro"/>
</dbReference>
<evidence type="ECO:0000313" key="5">
    <source>
        <dbReference type="Proteomes" id="UP000706333"/>
    </source>
</evidence>
<evidence type="ECO:0000313" key="4">
    <source>
        <dbReference type="EMBL" id="MBK5926372.1"/>
    </source>
</evidence>
<dbReference type="PANTHER" id="PTHR28641">
    <property type="match status" value="1"/>
</dbReference>
<dbReference type="RefSeq" id="WP_201156114.1">
    <property type="nucleotide sequence ID" value="NZ_NHSD01000122.1"/>
</dbReference>
<protein>
    <submittedName>
        <fullName evidence="4">Decarboxylase</fullName>
    </submittedName>
</protein>
<dbReference type="InterPro" id="IPR038917">
    <property type="entry name" value="Malonyl_CoA_deC"/>
</dbReference>
<dbReference type="Pfam" id="PF05292">
    <property type="entry name" value="MCD"/>
    <property type="match status" value="1"/>
</dbReference>
<dbReference type="PANTHER" id="PTHR28641:SF1">
    <property type="entry name" value="MALONYL-COA DECARBOXYLASE, MITOCHONDRIAL"/>
    <property type="match status" value="1"/>
</dbReference>
<name>A0A934WI48_9RHOB</name>
<dbReference type="Gene3D" id="3.40.630.150">
    <property type="entry name" value="Malonyl-CoA decarboxylase, catalytic domain"/>
    <property type="match status" value="1"/>
</dbReference>
<dbReference type="GO" id="GO:0050080">
    <property type="term" value="F:malonyl-CoA decarboxylase activity"/>
    <property type="evidence" value="ECO:0007669"/>
    <property type="project" value="InterPro"/>
</dbReference>
<evidence type="ECO:0000256" key="1">
    <source>
        <dbReference type="SAM" id="MobiDB-lite"/>
    </source>
</evidence>
<dbReference type="Gene3D" id="1.20.140.90">
    <property type="entry name" value="Malonyl-CoA decarboxylase, oligemerization domain"/>
    <property type="match status" value="1"/>
</dbReference>
<feature type="compositionally biased region" description="Basic and acidic residues" evidence="1">
    <location>
        <begin position="434"/>
        <end position="447"/>
    </location>
</feature>
<feature type="region of interest" description="Disordered" evidence="1">
    <location>
        <begin position="425"/>
        <end position="453"/>
    </location>
</feature>
<reference evidence="4" key="1">
    <citation type="submission" date="2017-05" db="EMBL/GenBank/DDBJ databases">
        <authorList>
            <person name="Imhoff J.F."/>
            <person name="Rahn T."/>
            <person name="Kuenzel S."/>
            <person name="Neulinger S.C."/>
        </authorList>
    </citation>
    <scope>NUCLEOTIDE SEQUENCE</scope>
    <source>
        <strain evidence="4">LMG 28126</strain>
    </source>
</reference>
<dbReference type="InterPro" id="IPR035372">
    <property type="entry name" value="MCD_N"/>
</dbReference>
<gene>
    <name evidence="4" type="ORF">CCR87_03210</name>
</gene>
<feature type="domain" description="Malonyl-CoA decarboxylase C-terminal" evidence="2">
    <location>
        <begin position="162"/>
        <end position="399"/>
    </location>
</feature>
<accession>A0A934WI48</accession>
<keyword evidence="5" id="KW-1185">Reference proteome</keyword>
<feature type="domain" description="Malonyl-CoA decarboxylase N-terminal" evidence="3">
    <location>
        <begin position="76"/>
        <end position="159"/>
    </location>
</feature>
<evidence type="ECO:0000259" key="3">
    <source>
        <dbReference type="Pfam" id="PF17408"/>
    </source>
</evidence>
<comment type="caution">
    <text evidence="4">The sequence shown here is derived from an EMBL/GenBank/DDBJ whole genome shotgun (WGS) entry which is preliminary data.</text>
</comment>
<evidence type="ECO:0000259" key="2">
    <source>
        <dbReference type="Pfam" id="PF05292"/>
    </source>
</evidence>
<dbReference type="InterPro" id="IPR042303">
    <property type="entry name" value="Malonyl_CoA_deC_C_sf"/>
</dbReference>
<dbReference type="EMBL" id="NHSD01000122">
    <property type="protein sequence ID" value="MBK5926372.1"/>
    <property type="molecule type" value="Genomic_DNA"/>
</dbReference>
<dbReference type="Pfam" id="PF17408">
    <property type="entry name" value="MCD_N"/>
    <property type="match status" value="1"/>
</dbReference>
<proteinExistence type="predicted"/>
<dbReference type="Proteomes" id="UP000706333">
    <property type="component" value="Unassembled WGS sequence"/>
</dbReference>
<sequence length="453" mass="49645">MTRTGFLGDLLGQLVERRFVPARGGGDRPMEELCRNLMSGGGEVSTMRLARETLARYRGLDAAGRRAFFHMLADGFDVDAAAVAEAARDYGAARDAATLDRLVRRAEPARQELFRRLNHAPGATADLVRMRRDLLGLLPEAPDLARVDLDFAHLFASWFNRGFLVLRQITWESPARLLEKIIGYEAVHEIDDWEALRARIDPPDRRCFAFFHPAMPDEPLIFVQVALVKGLPGSVQALLDPGRAVLDPAGADTATFYSISNCQSGLKGISFGNSLIKQVVELLRQELPHLRTFVTLSPIPGLGPWLSENAASGDAAAARLLELARTPGATFDDPAALALRRAAARYLLEAKDGRDRPRDPVARFHLGNGAQVHEVHARADLSPRGLKQSCGAMVNYLYDPEAVEQNHEDYATRHSVAAARGVRSLARATGDWPGAERKTKADKETSRDGQPAP</sequence>
<dbReference type="InterPro" id="IPR007956">
    <property type="entry name" value="Malonyl_CoA_deC_C"/>
</dbReference>